<organism evidence="5 6">
    <name type="scientific">Helobdella robusta</name>
    <name type="common">Californian leech</name>
    <dbReference type="NCBI Taxonomy" id="6412"/>
    <lineage>
        <taxon>Eukaryota</taxon>
        <taxon>Metazoa</taxon>
        <taxon>Spiralia</taxon>
        <taxon>Lophotrochozoa</taxon>
        <taxon>Annelida</taxon>
        <taxon>Clitellata</taxon>
        <taxon>Hirudinea</taxon>
        <taxon>Rhynchobdellida</taxon>
        <taxon>Glossiphoniidae</taxon>
        <taxon>Helobdella</taxon>
    </lineage>
</organism>
<feature type="transmembrane region" description="Helical" evidence="2">
    <location>
        <begin position="287"/>
        <end position="313"/>
    </location>
</feature>
<dbReference type="EMBL" id="AMQM01002255">
    <property type="status" value="NOT_ANNOTATED_CDS"/>
    <property type="molecule type" value="Genomic_DNA"/>
</dbReference>
<reference evidence="6" key="1">
    <citation type="submission" date="2012-12" db="EMBL/GenBank/DDBJ databases">
        <authorList>
            <person name="Hellsten U."/>
            <person name="Grimwood J."/>
            <person name="Chapman J.A."/>
            <person name="Shapiro H."/>
            <person name="Aerts A."/>
            <person name="Otillar R.P."/>
            <person name="Terry A.Y."/>
            <person name="Boore J.L."/>
            <person name="Simakov O."/>
            <person name="Marletaz F."/>
            <person name="Cho S.-J."/>
            <person name="Edsinger-Gonzales E."/>
            <person name="Havlak P."/>
            <person name="Kuo D.-H."/>
            <person name="Larsson T."/>
            <person name="Lv J."/>
            <person name="Arendt D."/>
            <person name="Savage R."/>
            <person name="Osoegawa K."/>
            <person name="de Jong P."/>
            <person name="Lindberg D.R."/>
            <person name="Seaver E.C."/>
            <person name="Weisblat D.A."/>
            <person name="Putnam N.H."/>
            <person name="Grigoriev I.V."/>
            <person name="Rokhsar D.S."/>
        </authorList>
    </citation>
    <scope>NUCLEOTIDE SEQUENCE</scope>
</reference>
<evidence type="ECO:0000256" key="2">
    <source>
        <dbReference type="SAM" id="Phobius"/>
    </source>
</evidence>
<feature type="compositionally biased region" description="Polar residues" evidence="1">
    <location>
        <begin position="362"/>
        <end position="386"/>
    </location>
</feature>
<dbReference type="GeneID" id="20201366"/>
<feature type="chain" id="PRO_5010980123" description="Ig-like domain-containing protein" evidence="3">
    <location>
        <begin position="21"/>
        <end position="386"/>
    </location>
</feature>
<dbReference type="EnsemblMetazoa" id="HelroT166100">
    <property type="protein sequence ID" value="HelroP166100"/>
    <property type="gene ID" value="HelroG166100"/>
</dbReference>
<gene>
    <name evidence="5" type="primary">20201366</name>
    <name evidence="4" type="ORF">HELRODRAFT_166100</name>
</gene>
<evidence type="ECO:0000313" key="6">
    <source>
        <dbReference type="Proteomes" id="UP000015101"/>
    </source>
</evidence>
<keyword evidence="2" id="KW-0472">Membrane</keyword>
<dbReference type="HOGENOM" id="CLU_716269_0_0_1"/>
<reference evidence="4 6" key="2">
    <citation type="journal article" date="2013" name="Nature">
        <title>Insights into bilaterian evolution from three spiralian genomes.</title>
        <authorList>
            <person name="Simakov O."/>
            <person name="Marletaz F."/>
            <person name="Cho S.J."/>
            <person name="Edsinger-Gonzales E."/>
            <person name="Havlak P."/>
            <person name="Hellsten U."/>
            <person name="Kuo D.H."/>
            <person name="Larsson T."/>
            <person name="Lv J."/>
            <person name="Arendt D."/>
            <person name="Savage R."/>
            <person name="Osoegawa K."/>
            <person name="de Jong P."/>
            <person name="Grimwood J."/>
            <person name="Chapman J.A."/>
            <person name="Shapiro H."/>
            <person name="Aerts A."/>
            <person name="Otillar R.P."/>
            <person name="Terry A.Y."/>
            <person name="Boore J.L."/>
            <person name="Grigoriev I.V."/>
            <person name="Lindberg D.R."/>
            <person name="Seaver E.C."/>
            <person name="Weisblat D.A."/>
            <person name="Putnam N.H."/>
            <person name="Rokhsar D.S."/>
        </authorList>
    </citation>
    <scope>NUCLEOTIDE SEQUENCE</scope>
</reference>
<proteinExistence type="predicted"/>
<dbReference type="CTD" id="20201366"/>
<feature type="region of interest" description="Disordered" evidence="1">
    <location>
        <begin position="338"/>
        <end position="386"/>
    </location>
</feature>
<dbReference type="RefSeq" id="XP_009031372.1">
    <property type="nucleotide sequence ID" value="XM_009033124.1"/>
</dbReference>
<dbReference type="AlphaFoldDB" id="T1EXR6"/>
<sequence length="386" mass="42774">MRRSTLRWCCFFLIADFINGLQKKRLELFQNVISADMVGKCMIVNQNGSEEELKKTELLFSPVLRCQGDDALIYALTEYNRVIVTYPDARNMQWCSQIRFVHKTFGDNSLTVQVQPDPDFKNCTVLQSNKISHILTTCVRKVELHLPWNFTSSAAPPIDLYISSQHTNSVPFATVHHKNFRRVHNIRFNKLVAGRGEDISCYADGDPQATYWEISVMGFHKYLHDQKTFKTANNTITFFKYGKFVVTCEASNTLDGATFTANLTKDVGISPSESMRVSGKLGKVGTVAYIVLSVFVFALLVIGGLVVVGKVVLTRRNALTGSLQIDRTLQATLAAQVASNEENLPTEEASPSSSETVKSHPPLSTNGTNSSINPASPSKAQNPPKG</sequence>
<evidence type="ECO:0000313" key="5">
    <source>
        <dbReference type="EnsemblMetazoa" id="HelroP166100"/>
    </source>
</evidence>
<reference evidence="5" key="3">
    <citation type="submission" date="2015-06" db="UniProtKB">
        <authorList>
            <consortium name="EnsemblMetazoa"/>
        </authorList>
    </citation>
    <scope>IDENTIFICATION</scope>
</reference>
<dbReference type="Proteomes" id="UP000015101">
    <property type="component" value="Unassembled WGS sequence"/>
</dbReference>
<dbReference type="EMBL" id="KB097753">
    <property type="protein sequence ID" value="ESN90434.1"/>
    <property type="molecule type" value="Genomic_DNA"/>
</dbReference>
<keyword evidence="6" id="KW-1185">Reference proteome</keyword>
<accession>T1EXR6</accession>
<feature type="signal peptide" evidence="3">
    <location>
        <begin position="1"/>
        <end position="20"/>
    </location>
</feature>
<dbReference type="KEGG" id="hro:HELRODRAFT_166100"/>
<name>T1EXR6_HELRO</name>
<evidence type="ECO:0000256" key="1">
    <source>
        <dbReference type="SAM" id="MobiDB-lite"/>
    </source>
</evidence>
<keyword evidence="3" id="KW-0732">Signal</keyword>
<evidence type="ECO:0000313" key="4">
    <source>
        <dbReference type="EMBL" id="ESN90434.1"/>
    </source>
</evidence>
<keyword evidence="2" id="KW-0812">Transmembrane</keyword>
<feature type="compositionally biased region" description="Low complexity" evidence="1">
    <location>
        <begin position="346"/>
        <end position="356"/>
    </location>
</feature>
<dbReference type="InParanoid" id="T1EXR6"/>
<evidence type="ECO:0000256" key="3">
    <source>
        <dbReference type="SAM" id="SignalP"/>
    </source>
</evidence>
<protein>
    <recommendedName>
        <fullName evidence="7">Ig-like domain-containing protein</fullName>
    </recommendedName>
</protein>
<evidence type="ECO:0008006" key="7">
    <source>
        <dbReference type="Google" id="ProtNLM"/>
    </source>
</evidence>
<keyword evidence="2" id="KW-1133">Transmembrane helix</keyword>